<gene>
    <name evidence="4" type="ORF">GSLYS_00021720001</name>
</gene>
<keyword evidence="5" id="KW-1185">Reference proteome</keyword>
<comment type="subcellular location">
    <subcellularLocation>
        <location evidence="1">Cytoplasm</location>
    </subcellularLocation>
</comment>
<evidence type="ECO:0000256" key="2">
    <source>
        <dbReference type="ARBA" id="ARBA00010670"/>
    </source>
</evidence>
<comment type="caution">
    <text evidence="4">The sequence shown here is derived from an EMBL/GenBank/DDBJ whole genome shotgun (WGS) entry which is preliminary data.</text>
</comment>
<dbReference type="InterPro" id="IPR038281">
    <property type="entry name" value="RTP801-like_C_sf"/>
</dbReference>
<dbReference type="InterPro" id="IPR012918">
    <property type="entry name" value="RTP801-like"/>
</dbReference>
<proteinExistence type="inferred from homology"/>
<dbReference type="PANTHER" id="PTHR12478:SF16">
    <property type="entry name" value="PROTEIN CHARYBDE-RELATED"/>
    <property type="match status" value="1"/>
</dbReference>
<dbReference type="PANTHER" id="PTHR12478">
    <property type="entry name" value="DNA-DAMAGE-INDUCIBLE TRANSCRIPT 4 PROTEIN DDIT4"/>
    <property type="match status" value="1"/>
</dbReference>
<dbReference type="Gene3D" id="3.90.470.40">
    <property type="entry name" value="RTP801-like"/>
    <property type="match status" value="1"/>
</dbReference>
<dbReference type="GO" id="GO:0005737">
    <property type="term" value="C:cytoplasm"/>
    <property type="evidence" value="ECO:0007669"/>
    <property type="project" value="UniProtKB-SubCell"/>
</dbReference>
<accession>A0AAV2IP50</accession>
<evidence type="ECO:0000313" key="4">
    <source>
        <dbReference type="EMBL" id="CAL1548403.1"/>
    </source>
</evidence>
<organism evidence="4 5">
    <name type="scientific">Lymnaea stagnalis</name>
    <name type="common">Great pond snail</name>
    <name type="synonym">Helix stagnalis</name>
    <dbReference type="NCBI Taxonomy" id="6523"/>
    <lineage>
        <taxon>Eukaryota</taxon>
        <taxon>Metazoa</taxon>
        <taxon>Spiralia</taxon>
        <taxon>Lophotrochozoa</taxon>
        <taxon>Mollusca</taxon>
        <taxon>Gastropoda</taxon>
        <taxon>Heterobranchia</taxon>
        <taxon>Euthyneura</taxon>
        <taxon>Panpulmonata</taxon>
        <taxon>Hygrophila</taxon>
        <taxon>Lymnaeoidea</taxon>
        <taxon>Lymnaeidae</taxon>
        <taxon>Lymnaea</taxon>
    </lineage>
</organism>
<evidence type="ECO:0000256" key="1">
    <source>
        <dbReference type="ARBA" id="ARBA00004496"/>
    </source>
</evidence>
<dbReference type="Proteomes" id="UP001497497">
    <property type="component" value="Unassembled WGS sequence"/>
</dbReference>
<comment type="similarity">
    <text evidence="2">Belongs to the DDIT4 family.</text>
</comment>
<dbReference type="AlphaFoldDB" id="A0AAV2IP50"/>
<dbReference type="Pfam" id="PF07809">
    <property type="entry name" value="RTP801_C"/>
    <property type="match status" value="1"/>
</dbReference>
<evidence type="ECO:0000256" key="3">
    <source>
        <dbReference type="ARBA" id="ARBA00022490"/>
    </source>
</evidence>
<dbReference type="GO" id="GO:0032006">
    <property type="term" value="P:regulation of TOR signaling"/>
    <property type="evidence" value="ECO:0007669"/>
    <property type="project" value="TreeGrafter"/>
</dbReference>
<name>A0AAV2IP50_LYMST</name>
<reference evidence="4 5" key="1">
    <citation type="submission" date="2024-04" db="EMBL/GenBank/DDBJ databases">
        <authorList>
            <consortium name="Genoscope - CEA"/>
            <person name="William W."/>
        </authorList>
    </citation>
    <scope>NUCLEOTIDE SEQUENCE [LARGE SCALE GENOMIC DNA]</scope>
</reference>
<evidence type="ECO:0000313" key="5">
    <source>
        <dbReference type="Proteomes" id="UP001497497"/>
    </source>
</evidence>
<keyword evidence="3" id="KW-0963">Cytoplasm</keyword>
<dbReference type="GO" id="GO:0006915">
    <property type="term" value="P:apoptotic process"/>
    <property type="evidence" value="ECO:0007669"/>
    <property type="project" value="TreeGrafter"/>
</dbReference>
<protein>
    <submittedName>
        <fullName evidence="4">Uncharacterized protein</fullName>
    </submittedName>
</protein>
<sequence>MLDVGTLTSRLKSAMKSLLIGTKSEPDYSLIIETDFEHEKHYAKLDEKNPNMNSYGDFQDSIEYQTCHSIQKEIEAAITESCEKESKCKIIFPSDLMSRVSQDVLRMSMAEPCGVRGCAIYILLDEKNKPRKIATIFGNPSTPPTFEIYLTLKEENKGWRKLQKVYLTIKSCIQNTQWTAMPKILCSAYQLEKRRLYRRISQKDYASPGHEEF</sequence>
<dbReference type="GO" id="GO:0009968">
    <property type="term" value="P:negative regulation of signal transduction"/>
    <property type="evidence" value="ECO:0007669"/>
    <property type="project" value="InterPro"/>
</dbReference>
<dbReference type="EMBL" id="CAXITT010001325">
    <property type="protein sequence ID" value="CAL1548403.1"/>
    <property type="molecule type" value="Genomic_DNA"/>
</dbReference>